<dbReference type="EMBL" id="BACD03000023">
    <property type="protein sequence ID" value="GAO49543.1"/>
    <property type="molecule type" value="Genomic_DNA"/>
</dbReference>
<keyword evidence="4" id="KW-1185">Reference proteome</keyword>
<dbReference type="PANTHER" id="PTHR11188:SF17">
    <property type="entry name" value="FI21816P1"/>
    <property type="match status" value="1"/>
</dbReference>
<feature type="region of interest" description="Disordered" evidence="1">
    <location>
        <begin position="16"/>
        <end position="35"/>
    </location>
</feature>
<evidence type="ECO:0000313" key="4">
    <source>
        <dbReference type="Proteomes" id="UP000033140"/>
    </source>
</evidence>
<dbReference type="SUPFAM" id="SSF81296">
    <property type="entry name" value="E set domains"/>
    <property type="match status" value="1"/>
</dbReference>
<dbReference type="Proteomes" id="UP000033140">
    <property type="component" value="Unassembled WGS sequence"/>
</dbReference>
<dbReference type="Pfam" id="PF00339">
    <property type="entry name" value="Arrestin_N"/>
    <property type="match status" value="1"/>
</dbReference>
<dbReference type="GO" id="GO:0005737">
    <property type="term" value="C:cytoplasm"/>
    <property type="evidence" value="ECO:0007669"/>
    <property type="project" value="TreeGrafter"/>
</dbReference>
<dbReference type="PANTHER" id="PTHR11188">
    <property type="entry name" value="ARRESTIN DOMAIN CONTAINING PROTEIN"/>
    <property type="match status" value="1"/>
</dbReference>
<dbReference type="Gene3D" id="2.60.40.640">
    <property type="match status" value="2"/>
</dbReference>
<dbReference type="GO" id="GO:0015031">
    <property type="term" value="P:protein transport"/>
    <property type="evidence" value="ECO:0007669"/>
    <property type="project" value="TreeGrafter"/>
</dbReference>
<evidence type="ECO:0000259" key="2">
    <source>
        <dbReference type="Pfam" id="PF00339"/>
    </source>
</evidence>
<sequence>MIKPFGFTYSKDPVWPPPADRDVIEPPEVGNSLEPEGRGYEAGYEGFDCPQRGLHLDMSNLHLGHHKSYGCEEEMSPVSPVMWGYPQSRPMSTVHQGVEYDQYARRHSYQVDVPGAYPTSPVRSELPPPLPPKKPVASPRRYSFDTRPGSRISTSSGASVPHAPFSPAPSTSTSSSYRHEVSMPLRTTHLPSSITPAPILHHRTTSPYRDRPLPSPTPAPEPTHYTPQPQRPSQPQIQIIDPLTSLSHLPFRPIRLPPYSQELRDHPSIHTFARTANLKLRLIRDPAPTHPTGTFRAGDTINGYVEVEVGDGLTLGRLGKRKVGEVKVGEVGVEVVGYEEVHNDRTHPQRSHVFYAARQIYQTPSKDTDDYTSLINPVVPHDESGYKELANGKHALPFAFALPIDAPSTCNLGYTARVRYALTAYAKIKLMGSFETVEKTVLVDVAEAWDIHNSDEYKREVQADGGRDGVRVEARMRGMCVAGRVAEVEFDVSVPEGKKVKHVKAELVDRITLFGDKRQDLPTPTETTTEDVILEEMVATHIETLDPQQSGTKTKLRLQIPLTARTIRNTSLFEVSPFVRLSLPFGLLKKPLIINLPPISIVHTASIAETSTREDVLRKYDDLPNLYRVVETGVEKRPEMEVVEAEWYVGGVERVMLLGGVEAPVNGCDEDGYVDE</sequence>
<evidence type="ECO:0000256" key="1">
    <source>
        <dbReference type="SAM" id="MobiDB-lite"/>
    </source>
</evidence>
<dbReference type="STRING" id="698492.A0A0E9NIA6"/>
<proteinExistence type="predicted"/>
<reference evidence="3 4" key="2">
    <citation type="journal article" date="2014" name="J. Gen. Appl. Microbiol.">
        <title>The early diverging ascomycetous budding yeast Saitoella complicata has three histone deacetylases belonging to the Clr6, Hos2, and Rpd3 lineages.</title>
        <authorList>
            <person name="Nishida H."/>
            <person name="Matsumoto T."/>
            <person name="Kondo S."/>
            <person name="Hamamoto M."/>
            <person name="Yoshikawa H."/>
        </authorList>
    </citation>
    <scope>NUCLEOTIDE SEQUENCE [LARGE SCALE GENOMIC DNA]</scope>
    <source>
        <strain evidence="3 4">NRRL Y-17804</strain>
    </source>
</reference>
<organism evidence="3 4">
    <name type="scientific">Saitoella complicata (strain BCRC 22490 / CBS 7301 / JCM 7358 / NBRC 10748 / NRRL Y-17804)</name>
    <dbReference type="NCBI Taxonomy" id="698492"/>
    <lineage>
        <taxon>Eukaryota</taxon>
        <taxon>Fungi</taxon>
        <taxon>Dikarya</taxon>
        <taxon>Ascomycota</taxon>
        <taxon>Taphrinomycotina</taxon>
        <taxon>Taphrinomycotina incertae sedis</taxon>
        <taxon>Saitoella</taxon>
    </lineage>
</organism>
<reference evidence="3 4" key="1">
    <citation type="journal article" date="2011" name="J. Gen. Appl. Microbiol.">
        <title>Draft genome sequencing of the enigmatic yeast Saitoella complicata.</title>
        <authorList>
            <person name="Nishida H."/>
            <person name="Hamamoto M."/>
            <person name="Sugiyama J."/>
        </authorList>
    </citation>
    <scope>NUCLEOTIDE SEQUENCE [LARGE SCALE GENOMIC DNA]</scope>
    <source>
        <strain evidence="3 4">NRRL Y-17804</strain>
    </source>
</reference>
<feature type="compositionally biased region" description="Low complexity" evidence="1">
    <location>
        <begin position="163"/>
        <end position="176"/>
    </location>
</feature>
<dbReference type="InterPro" id="IPR014752">
    <property type="entry name" value="Arrestin-like_C"/>
</dbReference>
<dbReference type="InterPro" id="IPR011021">
    <property type="entry name" value="Arrestin-like_N"/>
</dbReference>
<feature type="domain" description="Arrestin-like N-terminal" evidence="2">
    <location>
        <begin position="291"/>
        <end position="429"/>
    </location>
</feature>
<feature type="region of interest" description="Disordered" evidence="1">
    <location>
        <begin position="112"/>
        <end position="235"/>
    </location>
</feature>
<reference evidence="3 4" key="3">
    <citation type="journal article" date="2015" name="Genome Announc.">
        <title>Draft Genome Sequence of the Archiascomycetous Yeast Saitoella complicata.</title>
        <authorList>
            <person name="Yamauchi K."/>
            <person name="Kondo S."/>
            <person name="Hamamoto M."/>
            <person name="Takahashi Y."/>
            <person name="Ogura Y."/>
            <person name="Hayashi T."/>
            <person name="Nishida H."/>
        </authorList>
    </citation>
    <scope>NUCLEOTIDE SEQUENCE [LARGE SCALE GENOMIC DNA]</scope>
    <source>
        <strain evidence="3 4">NRRL Y-17804</strain>
    </source>
</reference>
<dbReference type="AlphaFoldDB" id="A0A0E9NIA6"/>
<comment type="caution">
    <text evidence="3">The sequence shown here is derived from an EMBL/GenBank/DDBJ whole genome shotgun (WGS) entry which is preliminary data.</text>
</comment>
<gene>
    <name evidence="3" type="ORF">G7K_3692-t1</name>
</gene>
<accession>A0A0E9NIA6</accession>
<dbReference type="InterPro" id="IPR014756">
    <property type="entry name" value="Ig_E-set"/>
</dbReference>
<evidence type="ECO:0000313" key="3">
    <source>
        <dbReference type="EMBL" id="GAO49543.1"/>
    </source>
</evidence>
<name>A0A0E9NIA6_SAICN</name>
<protein>
    <recommendedName>
        <fullName evidence="2">Arrestin-like N-terminal domain-containing protein</fullName>
    </recommendedName>
</protein>
<dbReference type="InterPro" id="IPR050357">
    <property type="entry name" value="Arrestin_domain-protein"/>
</dbReference>